<proteinExistence type="predicted"/>
<evidence type="ECO:0000313" key="3">
    <source>
        <dbReference type="Proteomes" id="UP000886998"/>
    </source>
</evidence>
<feature type="compositionally biased region" description="Polar residues" evidence="1">
    <location>
        <begin position="9"/>
        <end position="40"/>
    </location>
</feature>
<name>A0A8X6I6L2_9ARAC</name>
<accession>A0A8X6I6L2</accession>
<feature type="region of interest" description="Disordered" evidence="1">
    <location>
        <begin position="1"/>
        <end position="44"/>
    </location>
</feature>
<evidence type="ECO:0000256" key="1">
    <source>
        <dbReference type="SAM" id="MobiDB-lite"/>
    </source>
</evidence>
<dbReference type="Proteomes" id="UP000886998">
    <property type="component" value="Unassembled WGS sequence"/>
</dbReference>
<evidence type="ECO:0000313" key="2">
    <source>
        <dbReference type="EMBL" id="GFS32994.1"/>
    </source>
</evidence>
<keyword evidence="3" id="KW-1185">Reference proteome</keyword>
<sequence>MSSKKTFETRSSSAHSHLQTSPISNLSSIRQDTSHQQIELQSRHRTKNKTPFLLTYLIPLTDHNTASYSINKMEYLKTHHVHRIPPPLPQETNNGEGILRDSGK</sequence>
<protein>
    <submittedName>
        <fullName evidence="2">Uncharacterized protein</fullName>
    </submittedName>
</protein>
<comment type="caution">
    <text evidence="2">The sequence shown here is derived from an EMBL/GenBank/DDBJ whole genome shotgun (WGS) entry which is preliminary data.</text>
</comment>
<feature type="region of interest" description="Disordered" evidence="1">
    <location>
        <begin position="84"/>
        <end position="104"/>
    </location>
</feature>
<dbReference type="AlphaFoldDB" id="A0A8X6I6L2"/>
<dbReference type="EMBL" id="BMAV01024409">
    <property type="protein sequence ID" value="GFS32994.1"/>
    <property type="molecule type" value="Genomic_DNA"/>
</dbReference>
<reference evidence="2" key="1">
    <citation type="submission" date="2020-08" db="EMBL/GenBank/DDBJ databases">
        <title>Multicomponent nature underlies the extraordinary mechanical properties of spider dragline silk.</title>
        <authorList>
            <person name="Kono N."/>
            <person name="Nakamura H."/>
            <person name="Mori M."/>
            <person name="Yoshida Y."/>
            <person name="Ohtoshi R."/>
            <person name="Malay A.D."/>
            <person name="Moran D.A.P."/>
            <person name="Tomita M."/>
            <person name="Numata K."/>
            <person name="Arakawa K."/>
        </authorList>
    </citation>
    <scope>NUCLEOTIDE SEQUENCE</scope>
</reference>
<organism evidence="2 3">
    <name type="scientific">Trichonephila inaurata madagascariensis</name>
    <dbReference type="NCBI Taxonomy" id="2747483"/>
    <lineage>
        <taxon>Eukaryota</taxon>
        <taxon>Metazoa</taxon>
        <taxon>Ecdysozoa</taxon>
        <taxon>Arthropoda</taxon>
        <taxon>Chelicerata</taxon>
        <taxon>Arachnida</taxon>
        <taxon>Araneae</taxon>
        <taxon>Araneomorphae</taxon>
        <taxon>Entelegynae</taxon>
        <taxon>Araneoidea</taxon>
        <taxon>Nephilidae</taxon>
        <taxon>Trichonephila</taxon>
        <taxon>Trichonephila inaurata</taxon>
    </lineage>
</organism>
<gene>
    <name evidence="2" type="ORF">TNIN_412121</name>
</gene>